<comment type="caution">
    <text evidence="10">The sequence shown here is derived from an EMBL/GenBank/DDBJ whole genome shotgun (WGS) entry which is preliminary data.</text>
</comment>
<feature type="binding site" evidence="4">
    <location>
        <position position="1317"/>
    </location>
    <ligand>
        <name>AMP</name>
        <dbReference type="ChEBI" id="CHEBI:456215"/>
    </ligand>
</feature>
<feature type="region of interest" description="Disordered" evidence="8">
    <location>
        <begin position="1413"/>
        <end position="1461"/>
    </location>
</feature>
<evidence type="ECO:0000256" key="4">
    <source>
        <dbReference type="PIRSR" id="PIRSR623088-2"/>
    </source>
</evidence>
<feature type="region of interest" description="Disordered" evidence="8">
    <location>
        <begin position="1167"/>
        <end position="1186"/>
    </location>
</feature>
<organism evidence="10 11">
    <name type="scientific">Raphidocelis subcapitata</name>
    <dbReference type="NCBI Taxonomy" id="307507"/>
    <lineage>
        <taxon>Eukaryota</taxon>
        <taxon>Viridiplantae</taxon>
        <taxon>Chlorophyta</taxon>
        <taxon>core chlorophytes</taxon>
        <taxon>Chlorophyceae</taxon>
        <taxon>CS clade</taxon>
        <taxon>Sphaeropleales</taxon>
        <taxon>Selenastraceae</taxon>
        <taxon>Raphidocelis</taxon>
    </lineage>
</organism>
<gene>
    <name evidence="10" type="ORF">Rsub_06492</name>
</gene>
<feature type="region of interest" description="Disordered" evidence="8">
    <location>
        <begin position="269"/>
        <end position="336"/>
    </location>
</feature>
<feature type="binding site" evidence="4">
    <location>
        <begin position="1275"/>
        <end position="1279"/>
    </location>
    <ligand>
        <name>AMP</name>
        <dbReference type="ChEBI" id="CHEBI:456215"/>
    </ligand>
</feature>
<evidence type="ECO:0000259" key="9">
    <source>
        <dbReference type="PROSITE" id="PS51845"/>
    </source>
</evidence>
<feature type="compositionally biased region" description="Gly residues" evidence="8">
    <location>
        <begin position="1428"/>
        <end position="1455"/>
    </location>
</feature>
<dbReference type="CDD" id="cd00077">
    <property type="entry name" value="HDc"/>
    <property type="match status" value="1"/>
</dbReference>
<dbReference type="InterPro" id="IPR023088">
    <property type="entry name" value="PDEase"/>
</dbReference>
<keyword evidence="7" id="KW-0175">Coiled coil</keyword>
<dbReference type="EC" id="3.1.4.-" evidence="6"/>
<dbReference type="GO" id="GO:0046872">
    <property type="term" value="F:metal ion binding"/>
    <property type="evidence" value="ECO:0007669"/>
    <property type="project" value="UniProtKB-KW"/>
</dbReference>
<feature type="active site" description="Proton donor" evidence="3">
    <location>
        <position position="1275"/>
    </location>
</feature>
<dbReference type="GO" id="GO:0007165">
    <property type="term" value="P:signal transduction"/>
    <property type="evidence" value="ECO:0007669"/>
    <property type="project" value="InterPro"/>
</dbReference>
<dbReference type="Pfam" id="PF00233">
    <property type="entry name" value="PDEase_I"/>
    <property type="match status" value="1"/>
</dbReference>
<evidence type="ECO:0000256" key="6">
    <source>
        <dbReference type="RuleBase" id="RU363067"/>
    </source>
</evidence>
<evidence type="ECO:0000256" key="5">
    <source>
        <dbReference type="PIRSR" id="PIRSR623088-3"/>
    </source>
</evidence>
<dbReference type="PROSITE" id="PS51845">
    <property type="entry name" value="PDEASE_I_2"/>
    <property type="match status" value="1"/>
</dbReference>
<dbReference type="SUPFAM" id="SSF109604">
    <property type="entry name" value="HD-domain/PDEase-like"/>
    <property type="match status" value="1"/>
</dbReference>
<keyword evidence="2 6" id="KW-0378">Hydrolase</keyword>
<feature type="compositionally biased region" description="Low complexity" evidence="8">
    <location>
        <begin position="269"/>
        <end position="281"/>
    </location>
</feature>
<dbReference type="PRINTS" id="PR00387">
    <property type="entry name" value="PDIESTERASE1"/>
</dbReference>
<feature type="binding site" evidence="5">
    <location>
        <position position="1279"/>
    </location>
    <ligand>
        <name>Zn(2+)</name>
        <dbReference type="ChEBI" id="CHEBI:29105"/>
        <label>1</label>
    </ligand>
</feature>
<evidence type="ECO:0000256" key="2">
    <source>
        <dbReference type="ARBA" id="ARBA00022801"/>
    </source>
</evidence>
<feature type="region of interest" description="Disordered" evidence="8">
    <location>
        <begin position="1"/>
        <end position="26"/>
    </location>
</feature>
<dbReference type="PROSITE" id="PS00126">
    <property type="entry name" value="PDEASE_I_1"/>
    <property type="match status" value="1"/>
</dbReference>
<dbReference type="InterPro" id="IPR023174">
    <property type="entry name" value="PDEase_CS"/>
</dbReference>
<evidence type="ECO:0000256" key="1">
    <source>
        <dbReference type="ARBA" id="ARBA00022723"/>
    </source>
</evidence>
<dbReference type="SMART" id="SM00471">
    <property type="entry name" value="HDc"/>
    <property type="match status" value="1"/>
</dbReference>
<dbReference type="InterPro" id="IPR002073">
    <property type="entry name" value="PDEase_catalytic_dom"/>
</dbReference>
<dbReference type="InterPro" id="IPR003607">
    <property type="entry name" value="HD/PDEase_dom"/>
</dbReference>
<comment type="cofactor">
    <cofactor evidence="6">
        <name>a divalent metal cation</name>
        <dbReference type="ChEBI" id="CHEBI:60240"/>
    </cofactor>
    <text evidence="6">Binds 2 divalent metal cations per subunit. Site 1 may preferentially bind zinc ions, while site 2 has a preference for magnesium and/or manganese ions.</text>
</comment>
<dbReference type="Proteomes" id="UP000247498">
    <property type="component" value="Unassembled WGS sequence"/>
</dbReference>
<evidence type="ECO:0000256" key="7">
    <source>
        <dbReference type="SAM" id="Coils"/>
    </source>
</evidence>
<evidence type="ECO:0000256" key="8">
    <source>
        <dbReference type="SAM" id="MobiDB-lite"/>
    </source>
</evidence>
<feature type="binding site" evidence="5">
    <location>
        <position position="1316"/>
    </location>
    <ligand>
        <name>Zn(2+)</name>
        <dbReference type="ChEBI" id="CHEBI:29105"/>
        <label>1</label>
    </ligand>
</feature>
<feature type="region of interest" description="Disordered" evidence="8">
    <location>
        <begin position="1059"/>
        <end position="1083"/>
    </location>
</feature>
<name>A0A2V0P5L7_9CHLO</name>
<feature type="coiled-coil region" evidence="7">
    <location>
        <begin position="748"/>
        <end position="810"/>
    </location>
</feature>
<dbReference type="Gene3D" id="1.10.1300.10">
    <property type="entry name" value="3'5'-cyclic nucleotide phosphodiesterase, catalytic domain"/>
    <property type="match status" value="1"/>
</dbReference>
<feature type="coiled-coil region" evidence="7">
    <location>
        <begin position="896"/>
        <end position="933"/>
    </location>
</feature>
<evidence type="ECO:0000256" key="3">
    <source>
        <dbReference type="PIRSR" id="PIRSR623088-1"/>
    </source>
</evidence>
<dbReference type="OrthoDB" id="541199at2759"/>
<protein>
    <recommendedName>
        <fullName evidence="6">Phosphodiesterase</fullName>
        <ecNumber evidence="6">3.1.4.-</ecNumber>
    </recommendedName>
</protein>
<keyword evidence="11" id="KW-1185">Reference proteome</keyword>
<feature type="binding site" evidence="4">
    <location>
        <position position="1491"/>
    </location>
    <ligand>
        <name>AMP</name>
        <dbReference type="ChEBI" id="CHEBI:456215"/>
    </ligand>
</feature>
<keyword evidence="1 5" id="KW-0479">Metal-binding</keyword>
<dbReference type="EMBL" id="BDRX01000049">
    <property type="protein sequence ID" value="GBF94222.1"/>
    <property type="molecule type" value="Genomic_DNA"/>
</dbReference>
<feature type="binding site" evidence="5">
    <location>
        <position position="1317"/>
    </location>
    <ligand>
        <name>Zn(2+)</name>
        <dbReference type="ChEBI" id="CHEBI:29105"/>
        <label>2</label>
    </ligand>
</feature>
<feature type="coiled-coil region" evidence="7">
    <location>
        <begin position="165"/>
        <end position="206"/>
    </location>
</feature>
<accession>A0A2V0P5L7</accession>
<dbReference type="InterPro" id="IPR036971">
    <property type="entry name" value="PDEase_catalytic_dom_sf"/>
</dbReference>
<sequence>MASWSESGGYSGHSSTTGSASGSGRDGASASAASCSSLLGPEAALELLPCAALVFSTQGQLMGVNSKAGELHSSALWSGAPLSAFTAGAELRDGRKLAPDELQNQVLESIVLQFYQQVKGPGPPKWLLSQASLVPHPVSGAPCVVLVQVDISEAKQMCVAHAASEERTRERMQALQRKLVRAVTEAEALRHVVDRLQAQVLALRRQMQSAGVTPELPLDESILRPSPHQDMYAAMLSSVQDSHPLLQDPTLGSVSPGAATPVAVSAGAAPAPAGRLSSSSGVDPSLPHPAFTRGLTAASPLGERSPAEFGSPARQGGDGQAHLERHHKASESEMERVKSAAAVSAAVAAASHKAQLDALLVSSAAQKAQLDKVTADAVALKAGYDKASADAAEFKAGYDKVAALNCAQKAKLDKVTADAAEFKAGYDKLAVDAVEQKAVFDKIAVDSAEQKAQLDKLTADAAEYKAGFDKALYDNIEQKAQLDKVTADAAEFKAGYDKLAVDAVEQKAVFDKIAVDSAEQKAQFDKLTADAAEYKAGFDKALFDNIEQKAQLDKVTADAAEFKAGYDKLAVDAVEQKAVFDKIAVDSAEQKAQLDKLTADAAEYKAGFDKALYDNIEQKAHLDKVTADAAEFKAGYDKLAVDAVEQKAVFDKIAVDSAEQKAQLDKLTVDAAEYKAGFDKALYDNVEQKAQLDKAAADAAEFKAGFDKAAADAAEFKAGYDKVTADAAEFKAGYDKAAADAAEFKAGYDKLTVDVVEQQAQLDKAAADAAEFKAGFDKAAADAAEFKAGYDKLSADVVEQEAQLNKVSADAAEFKAGYDKLAVDAVEQKAQVDKLTADAAEFKAGFDKALADNMEQKAEFDEREEALQLRHRAAAEAAERHRAAADRAAADLTKMAADMSDAHEALLREREALNNLQDQHEQLLRAQEVLQAELSMALGSYQPKATIDAGTPADKLLAMMTELLDGSLPNLQDILTIQSTILESRDIYQPFRLGKQLMEASALGDDVGMNLIHLLGDADSILRDRNAALRGSDAGAAGGGDGGAGGGGALSLRELCARREKRERGSRGSQPGATDSGASSCGDEAAAAAADPFGSLTSALAAIISAPSARMLGRPFSLSAAHGSESSLDAASGGSVSRASAALHGAAIRRKSAGAARRGSATGALIGADGGRLTPGLGREGEGADSDAEAMAAAAAAMGPSPAMLERAEQILATSHEWQFDAFALSEATQGHPLSTLAFYMFQREELVSHFGISPLTLARFLRRIEEGYRANPYHNATHAADVLQSLSTIIHRGGMSTAYVDPLYMLACYTAASIHDFEHGGLTNDFLVSSTDPLAVIYNDKSPLENHHLAAAFTLLQQPEFNFTSVLSKPQAEKFRKAVIELVLATDMKQHFSILSHFTTVHRLNAAGSLTPTNGSSCPPHADAARGGPGARPGAGGPAHGGARPGAPHGGGSSASGSDARSALDSEKILLPLDENERLLSLQMALKCADVGHLTGALPVHKRWVERLEQEFFHQGDVERANGMPISPLFDRDHAGITRSQVGFFDIVAIPLYSTLAKVFTGTKPLLVYLLRNYRYWVDAQQAAAAPGGGGGGGGAAIAAPKGAGAGAGASPKAAGGR</sequence>
<feature type="binding site" evidence="4">
    <location>
        <position position="1542"/>
    </location>
    <ligand>
        <name>AMP</name>
        <dbReference type="ChEBI" id="CHEBI:456215"/>
    </ligand>
</feature>
<dbReference type="InParanoid" id="A0A2V0P5L7"/>
<dbReference type="GO" id="GO:0004114">
    <property type="term" value="F:3',5'-cyclic-nucleotide phosphodiesterase activity"/>
    <property type="evidence" value="ECO:0007669"/>
    <property type="project" value="InterPro"/>
</dbReference>
<feature type="domain" description="PDEase" evidence="9">
    <location>
        <begin position="1186"/>
        <end position="1585"/>
    </location>
</feature>
<proteinExistence type="inferred from homology"/>
<feature type="binding site" evidence="5">
    <location>
        <position position="1491"/>
    </location>
    <ligand>
        <name>Zn(2+)</name>
        <dbReference type="ChEBI" id="CHEBI:29105"/>
        <label>1</label>
    </ligand>
</feature>
<reference evidence="10 11" key="1">
    <citation type="journal article" date="2018" name="Sci. Rep.">
        <title>Raphidocelis subcapitata (=Pseudokirchneriella subcapitata) provides an insight into genome evolution and environmental adaptations in the Sphaeropleales.</title>
        <authorList>
            <person name="Suzuki S."/>
            <person name="Yamaguchi H."/>
            <person name="Nakajima N."/>
            <person name="Kawachi M."/>
        </authorList>
    </citation>
    <scope>NUCLEOTIDE SEQUENCE [LARGE SCALE GENOMIC DNA]</scope>
    <source>
        <strain evidence="10 11">NIES-35</strain>
    </source>
</reference>
<comment type="similarity">
    <text evidence="6">Belongs to the cyclic nucleotide phosphodiesterase family.</text>
</comment>
<evidence type="ECO:0000313" key="10">
    <source>
        <dbReference type="EMBL" id="GBF94222.1"/>
    </source>
</evidence>
<dbReference type="STRING" id="307507.A0A2V0P5L7"/>
<feature type="binding site" evidence="5">
    <location>
        <position position="1317"/>
    </location>
    <ligand>
        <name>Zn(2+)</name>
        <dbReference type="ChEBI" id="CHEBI:29105"/>
        <label>1</label>
    </ligand>
</feature>
<evidence type="ECO:0000313" key="11">
    <source>
        <dbReference type="Proteomes" id="UP000247498"/>
    </source>
</evidence>
<dbReference type="PANTHER" id="PTHR11347">
    <property type="entry name" value="CYCLIC NUCLEOTIDE PHOSPHODIESTERASE"/>
    <property type="match status" value="1"/>
</dbReference>